<comment type="caution">
    <text evidence="2">The sequence shown here is derived from an EMBL/GenBank/DDBJ whole genome shotgun (WGS) entry which is preliminary data.</text>
</comment>
<keyword evidence="1" id="KW-0732">Signal</keyword>
<evidence type="ECO:0000313" key="2">
    <source>
        <dbReference type="EMBL" id="OAF72206.1"/>
    </source>
</evidence>
<proteinExistence type="predicted"/>
<keyword evidence="3" id="KW-1185">Reference proteome</keyword>
<feature type="signal peptide" evidence="1">
    <location>
        <begin position="1"/>
        <end position="22"/>
    </location>
</feature>
<accession>A0A177BDG0</accession>
<name>A0A177BDG0_9BILA</name>
<feature type="chain" id="PRO_5008056941" evidence="1">
    <location>
        <begin position="23"/>
        <end position="99"/>
    </location>
</feature>
<gene>
    <name evidence="2" type="ORF">A3Q56_00022</name>
</gene>
<dbReference type="PROSITE" id="PS51257">
    <property type="entry name" value="PROKAR_LIPOPROTEIN"/>
    <property type="match status" value="1"/>
</dbReference>
<evidence type="ECO:0000313" key="3">
    <source>
        <dbReference type="Proteomes" id="UP000078046"/>
    </source>
</evidence>
<dbReference type="AlphaFoldDB" id="A0A177BDG0"/>
<protein>
    <submittedName>
        <fullName evidence="2">Uncharacterized protein</fullName>
    </submittedName>
</protein>
<evidence type="ECO:0000256" key="1">
    <source>
        <dbReference type="SAM" id="SignalP"/>
    </source>
</evidence>
<dbReference type="Proteomes" id="UP000078046">
    <property type="component" value="Unassembled WGS sequence"/>
</dbReference>
<organism evidence="2 3">
    <name type="scientific">Intoshia linei</name>
    <dbReference type="NCBI Taxonomy" id="1819745"/>
    <lineage>
        <taxon>Eukaryota</taxon>
        <taxon>Metazoa</taxon>
        <taxon>Spiralia</taxon>
        <taxon>Lophotrochozoa</taxon>
        <taxon>Mesozoa</taxon>
        <taxon>Orthonectida</taxon>
        <taxon>Rhopaluridae</taxon>
        <taxon>Intoshia</taxon>
    </lineage>
</organism>
<reference evidence="2 3" key="1">
    <citation type="submission" date="2016-04" db="EMBL/GenBank/DDBJ databases">
        <title>The genome of Intoshia linei affirms orthonectids as highly simplified spiralians.</title>
        <authorList>
            <person name="Mikhailov K.V."/>
            <person name="Slusarev G.S."/>
            <person name="Nikitin M.A."/>
            <person name="Logacheva M.D."/>
            <person name="Penin A."/>
            <person name="Aleoshin V."/>
            <person name="Panchin Y.V."/>
        </authorList>
    </citation>
    <scope>NUCLEOTIDE SEQUENCE [LARGE SCALE GENOMIC DNA]</scope>
    <source>
        <strain evidence="2">Intl2013</strain>
        <tissue evidence="2">Whole animal</tissue>
    </source>
</reference>
<sequence length="99" mass="11609">MYFFKNILVFCLSMSCYNMVMANHCDKLPNSQACKVSHHCTWDTNTSSCSQKVCNLYYDRGSCVMSQVCYWMQDICRNQNNHLLIYYSFSVDKFCPIPP</sequence>
<dbReference type="EMBL" id="LWCA01000001">
    <property type="protein sequence ID" value="OAF72206.1"/>
    <property type="molecule type" value="Genomic_DNA"/>
</dbReference>